<dbReference type="RefSeq" id="WP_338293074.1">
    <property type="nucleotide sequence ID" value="NZ_AP027272.1"/>
</dbReference>
<dbReference type="GO" id="GO:0005737">
    <property type="term" value="C:cytoplasm"/>
    <property type="evidence" value="ECO:0007669"/>
    <property type="project" value="UniProtKB-SubCell"/>
</dbReference>
<reference evidence="6" key="1">
    <citation type="submission" date="2023-01" db="EMBL/GenBank/DDBJ databases">
        <title>Complete genome sequence of Planctobacterium marinum strain Dej080120_11.</title>
        <authorList>
            <person name="Ueki S."/>
            <person name="Maruyama F."/>
        </authorList>
    </citation>
    <scope>NUCLEOTIDE SEQUENCE</scope>
    <source>
        <strain evidence="6">Dej080120_11</strain>
    </source>
</reference>
<feature type="domain" description="UspA" evidence="5">
    <location>
        <begin position="216"/>
        <end position="286"/>
    </location>
</feature>
<evidence type="ECO:0000256" key="1">
    <source>
        <dbReference type="ARBA" id="ARBA00004496"/>
    </source>
</evidence>
<dbReference type="SUPFAM" id="SSF52402">
    <property type="entry name" value="Adenine nucleotide alpha hydrolases-like"/>
    <property type="match status" value="1"/>
</dbReference>
<comment type="subcellular location">
    <subcellularLocation>
        <location evidence="1">Cytoplasm</location>
    </subcellularLocation>
</comment>
<keyword evidence="7" id="KW-1185">Reference proteome</keyword>
<comment type="function">
    <text evidence="4">Required for resistance to DNA-damaging agents.</text>
</comment>
<evidence type="ECO:0000313" key="6">
    <source>
        <dbReference type="EMBL" id="BDX07082.1"/>
    </source>
</evidence>
<dbReference type="Gene3D" id="3.40.50.12370">
    <property type="match status" value="1"/>
</dbReference>
<evidence type="ECO:0000313" key="7">
    <source>
        <dbReference type="Proteomes" id="UP001333710"/>
    </source>
</evidence>
<dbReference type="KEGG" id="pmaw:MACH26_26030"/>
<name>A0AA48KSF4_9ALTE</name>
<dbReference type="PANTHER" id="PTHR47892">
    <property type="entry name" value="UNIVERSAL STRESS PROTEIN E"/>
    <property type="match status" value="1"/>
</dbReference>
<accession>A0AA48KSF4</accession>
<dbReference type="PANTHER" id="PTHR47892:SF1">
    <property type="entry name" value="UNIVERSAL STRESS PROTEIN E"/>
    <property type="match status" value="1"/>
</dbReference>
<proteinExistence type="inferred from homology"/>
<protein>
    <recommendedName>
        <fullName evidence="5">UspA domain-containing protein</fullName>
    </recommendedName>
</protein>
<evidence type="ECO:0000256" key="4">
    <source>
        <dbReference type="ARBA" id="ARBA00037131"/>
    </source>
</evidence>
<dbReference type="EMBL" id="AP027272">
    <property type="protein sequence ID" value="BDX07082.1"/>
    <property type="molecule type" value="Genomic_DNA"/>
</dbReference>
<organism evidence="6 7">
    <name type="scientific">Planctobacterium marinum</name>
    <dbReference type="NCBI Taxonomy" id="1631968"/>
    <lineage>
        <taxon>Bacteria</taxon>
        <taxon>Pseudomonadati</taxon>
        <taxon>Pseudomonadota</taxon>
        <taxon>Gammaproteobacteria</taxon>
        <taxon>Alteromonadales</taxon>
        <taxon>Alteromonadaceae</taxon>
        <taxon>Planctobacterium</taxon>
    </lineage>
</organism>
<sequence>MTEQLIKSITWLVDGRHDVHPAVTDKVLTLAKLQQAKINLIFDNRLRARERHYWFLFEQSEQVESDWRQQQQLKQQALKDALEESQISYNFEIVENANYLDSVKKYQKTIKNSLVVIQDQAPGDRHPVFQDLANINSHILLLTPKPWSKNMSLLGAVDPLHEHSRPEDMDFVISRKTQHLAKLFKCEWFIGHACHIPASFVQYKHKISTLHRQGLDDFMARIGVTSKHGILLSGLPERALPEWIAKQKTDILLLGNVTRNALFSHLVGSTTAALLSKPPCDMLLVKSQASS</sequence>
<gene>
    <name evidence="6" type="ORF">MACH26_26030</name>
</gene>
<evidence type="ECO:0000256" key="3">
    <source>
        <dbReference type="ARBA" id="ARBA00022490"/>
    </source>
</evidence>
<keyword evidence="3" id="KW-0963">Cytoplasm</keyword>
<evidence type="ECO:0000256" key="2">
    <source>
        <dbReference type="ARBA" id="ARBA00008791"/>
    </source>
</evidence>
<dbReference type="Pfam" id="PF00582">
    <property type="entry name" value="Usp"/>
    <property type="match status" value="1"/>
</dbReference>
<comment type="similarity">
    <text evidence="2">Belongs to the universal stress protein A family.</text>
</comment>
<evidence type="ECO:0000259" key="5">
    <source>
        <dbReference type="Pfam" id="PF00582"/>
    </source>
</evidence>
<dbReference type="AlphaFoldDB" id="A0AA48KSF4"/>
<dbReference type="InterPro" id="IPR006016">
    <property type="entry name" value="UspA"/>
</dbReference>
<dbReference type="Proteomes" id="UP001333710">
    <property type="component" value="Chromosome"/>
</dbReference>